<sequence length="313" mass="33051">MKTSLKPSSFFILTILLFICSCGSDDDSSASNKIIVNNLVTNFDENPAVDAIIATIQASSTNTLSFSISSQTPSGALKINPSTGELSVADPEAFDYETNPIISASISIVDAIDTASATATININNLDDIKSFLTASQANYLAAADGTWVIIEEAEYNALANKLNNVTKVATSDDDYIAYESSNLNAPTSFSGANNNGITMPASSYVFAFKMNNHAVSTTNKVKQSSTSASDGFVDIGGLLPANEVGTNCYVLKGSNTPTTDIGYLGIYANKNISYKNVAERNVVTGPGDVNSFPNSANQVVLYQGLSTTQKQW</sequence>
<accession>A0A1I1NKU7</accession>
<evidence type="ECO:0000313" key="2">
    <source>
        <dbReference type="EMBL" id="SFC98314.1"/>
    </source>
</evidence>
<dbReference type="InterPro" id="IPR015919">
    <property type="entry name" value="Cadherin-like_sf"/>
</dbReference>
<keyword evidence="1" id="KW-0732">Signal</keyword>
<feature type="signal peptide" evidence="1">
    <location>
        <begin position="1"/>
        <end position="24"/>
    </location>
</feature>
<proteinExistence type="predicted"/>
<protein>
    <recommendedName>
        <fullName evidence="4">Cadherin domain-containing protein</fullName>
    </recommendedName>
</protein>
<dbReference type="STRING" id="870482.SAMN04487987_102391"/>
<evidence type="ECO:0000313" key="3">
    <source>
        <dbReference type="Proteomes" id="UP000199439"/>
    </source>
</evidence>
<dbReference type="Proteomes" id="UP000199439">
    <property type="component" value="Unassembled WGS sequence"/>
</dbReference>
<dbReference type="SUPFAM" id="SSF49313">
    <property type="entry name" value="Cadherin-like"/>
    <property type="match status" value="1"/>
</dbReference>
<dbReference type="AlphaFoldDB" id="A0A1I1NKU7"/>
<keyword evidence="3" id="KW-1185">Reference proteome</keyword>
<dbReference type="CDD" id="cd11304">
    <property type="entry name" value="Cadherin_repeat"/>
    <property type="match status" value="1"/>
</dbReference>
<dbReference type="GO" id="GO:0016020">
    <property type="term" value="C:membrane"/>
    <property type="evidence" value="ECO:0007669"/>
    <property type="project" value="InterPro"/>
</dbReference>
<dbReference type="PROSITE" id="PS51257">
    <property type="entry name" value="PROKAR_LIPOPROTEIN"/>
    <property type="match status" value="1"/>
</dbReference>
<gene>
    <name evidence="2" type="ORF">SAMN04487987_102391</name>
</gene>
<dbReference type="EMBL" id="FOMI01000002">
    <property type="protein sequence ID" value="SFC98314.1"/>
    <property type="molecule type" value="Genomic_DNA"/>
</dbReference>
<name>A0A1I1NKU7_9FLAO</name>
<dbReference type="Gene3D" id="2.60.40.60">
    <property type="entry name" value="Cadherins"/>
    <property type="match status" value="1"/>
</dbReference>
<evidence type="ECO:0008006" key="4">
    <source>
        <dbReference type="Google" id="ProtNLM"/>
    </source>
</evidence>
<reference evidence="3" key="1">
    <citation type="submission" date="2016-10" db="EMBL/GenBank/DDBJ databases">
        <authorList>
            <person name="Varghese N."/>
            <person name="Submissions S."/>
        </authorList>
    </citation>
    <scope>NUCLEOTIDE SEQUENCE [LARGE SCALE GENOMIC DNA]</scope>
    <source>
        <strain evidence="3">DSM 25730</strain>
    </source>
</reference>
<dbReference type="OrthoDB" id="1439291at2"/>
<evidence type="ECO:0000256" key="1">
    <source>
        <dbReference type="SAM" id="SignalP"/>
    </source>
</evidence>
<dbReference type="GO" id="GO:0005509">
    <property type="term" value="F:calcium ion binding"/>
    <property type="evidence" value="ECO:0007669"/>
    <property type="project" value="InterPro"/>
</dbReference>
<organism evidence="2 3">
    <name type="scientific">Algibacter pectinivorans</name>
    <dbReference type="NCBI Taxonomy" id="870482"/>
    <lineage>
        <taxon>Bacteria</taxon>
        <taxon>Pseudomonadati</taxon>
        <taxon>Bacteroidota</taxon>
        <taxon>Flavobacteriia</taxon>
        <taxon>Flavobacteriales</taxon>
        <taxon>Flavobacteriaceae</taxon>
        <taxon>Algibacter</taxon>
    </lineage>
</organism>
<dbReference type="RefSeq" id="WP_092849654.1">
    <property type="nucleotide sequence ID" value="NZ_FOMI01000002.1"/>
</dbReference>
<feature type="chain" id="PRO_5011441028" description="Cadherin domain-containing protein" evidence="1">
    <location>
        <begin position="25"/>
        <end position="313"/>
    </location>
</feature>